<evidence type="ECO:0008006" key="3">
    <source>
        <dbReference type="Google" id="ProtNLM"/>
    </source>
</evidence>
<protein>
    <recommendedName>
        <fullName evidence="3">Winged helix DNA-binding domain-containing protein</fullName>
    </recommendedName>
</protein>
<dbReference type="AlphaFoldDB" id="A0A7W8VEP5"/>
<name>A0A7W8VEP5_9ACTN</name>
<dbReference type="PANTHER" id="PTHR38479:SF2">
    <property type="entry name" value="WINGED HELIX DNA-BINDING DOMAIN-CONTAINING PROTEIN"/>
    <property type="match status" value="1"/>
</dbReference>
<dbReference type="RefSeq" id="WP_184392921.1">
    <property type="nucleotide sequence ID" value="NZ_BAAAJD010000138.1"/>
</dbReference>
<comment type="caution">
    <text evidence="1">The sequence shown here is derived from an EMBL/GenBank/DDBJ whole genome shotgun (WGS) entry which is preliminary data.</text>
</comment>
<dbReference type="Pfam" id="PF06224">
    <property type="entry name" value="AlkZ-like"/>
    <property type="match status" value="1"/>
</dbReference>
<evidence type="ECO:0000313" key="2">
    <source>
        <dbReference type="Proteomes" id="UP000572635"/>
    </source>
</evidence>
<proteinExistence type="predicted"/>
<sequence>MENGSGTRIDRRTLNRTALERQWLLRREPRSALEAVRHLVAVQAQEPNPPYVGLWTRLAAFEKDDLARLLHGREVVRSSILRGTQHMAAAEDFRWVRPLVQPVLERAWRGAFGKRNPGVDPEEAAKAAAELLEGRTLTRPELARLLAERWPDCDRTALGWLAQSMLPLIHEPPSGLWGRMGRTPFTLAEEWMGAPMEDGRPLADLIRRYLAAFGPASVRDFHAWSGLSRTREAFEELRPELRTFTDETGRELFDLPDLPLVPPDAEAPVRLLPELDNLLVAYHDRTRVMPDDIRRRVCVGAAVAPTVLVDGEVRAMWRVTEHETTTALTIEEFTPTRGETRGAVTEEAARLLGFWSPEAADYDIRFTRAE</sequence>
<keyword evidence="2" id="KW-1185">Reference proteome</keyword>
<dbReference type="Proteomes" id="UP000572635">
    <property type="component" value="Unassembled WGS sequence"/>
</dbReference>
<dbReference type="PANTHER" id="PTHR38479">
    <property type="entry name" value="LMO0824 PROTEIN"/>
    <property type="match status" value="1"/>
</dbReference>
<gene>
    <name evidence="1" type="ORF">HDA36_003382</name>
</gene>
<accession>A0A7W8VEP5</accession>
<dbReference type="InterPro" id="IPR009351">
    <property type="entry name" value="AlkZ-like"/>
</dbReference>
<organism evidence="1 2">
    <name type="scientific">Nocardiopsis composta</name>
    <dbReference type="NCBI Taxonomy" id="157465"/>
    <lineage>
        <taxon>Bacteria</taxon>
        <taxon>Bacillati</taxon>
        <taxon>Actinomycetota</taxon>
        <taxon>Actinomycetes</taxon>
        <taxon>Streptosporangiales</taxon>
        <taxon>Nocardiopsidaceae</taxon>
        <taxon>Nocardiopsis</taxon>
    </lineage>
</organism>
<dbReference type="EMBL" id="JACHDB010000001">
    <property type="protein sequence ID" value="MBB5433298.1"/>
    <property type="molecule type" value="Genomic_DNA"/>
</dbReference>
<evidence type="ECO:0000313" key="1">
    <source>
        <dbReference type="EMBL" id="MBB5433298.1"/>
    </source>
</evidence>
<reference evidence="1 2" key="1">
    <citation type="submission" date="2020-08" db="EMBL/GenBank/DDBJ databases">
        <title>Sequencing the genomes of 1000 actinobacteria strains.</title>
        <authorList>
            <person name="Klenk H.-P."/>
        </authorList>
    </citation>
    <scope>NUCLEOTIDE SEQUENCE [LARGE SCALE GENOMIC DNA]</scope>
    <source>
        <strain evidence="1 2">DSM 44551</strain>
    </source>
</reference>